<dbReference type="OrthoDB" id="6283917at2759"/>
<organism evidence="5">
    <name type="scientific">Hymenolepis diminuta</name>
    <name type="common">Rat tapeworm</name>
    <dbReference type="NCBI Taxonomy" id="6216"/>
    <lineage>
        <taxon>Eukaryota</taxon>
        <taxon>Metazoa</taxon>
        <taxon>Spiralia</taxon>
        <taxon>Lophotrochozoa</taxon>
        <taxon>Platyhelminthes</taxon>
        <taxon>Cestoda</taxon>
        <taxon>Eucestoda</taxon>
        <taxon>Cyclophyllidea</taxon>
        <taxon>Hymenolepididae</taxon>
        <taxon>Hymenolepis</taxon>
    </lineage>
</organism>
<gene>
    <name evidence="3" type="ORF">HDID_LOCUS10653</name>
</gene>
<dbReference type="Gene3D" id="2.60.40.10">
    <property type="entry name" value="Immunoglobulins"/>
    <property type="match status" value="1"/>
</dbReference>
<reference evidence="3 4" key="2">
    <citation type="submission" date="2018-11" db="EMBL/GenBank/DDBJ databases">
        <authorList>
            <consortium name="Pathogen Informatics"/>
        </authorList>
    </citation>
    <scope>NUCLEOTIDE SEQUENCE [LARGE SCALE GENOMIC DNA]</scope>
</reference>
<sequence>MESYQDMKESRLLSNIRPNRSQLPETSCTWMSVGTLCIWIFYAAPDQPVMQIIAPTTLTLSWNTTIDPSSTFNLTLFVTNSIYTSDILSPDTHQKTYFELLPFTIHSATLAICNSLGCGPPSPKVYSLTWPDKPSPPLEVIVHPVSYNALEISWSPPANPNGNINGYVAFIPEPYRECTSSISYIRQCIIYDLPANASYKILVFACTSPNAENQGGGCGLPSDAVIASTWNGGLDLGLLEALVSRNFLYPPEDEILALTVPLFIPLSLIPLSQTGPLSNITLVIQEYEYYDASLENAVTLYPNYPFDNGKYHSNPRRGTYSEHDKYSGWELLIGIPELDEFTTSIYDVLVILGDGTGRPRNSYYFNGPLQAGTTYAVPPVNTVEFNGYLENLLSGPNDNLEIQFRREICFPAVFFDASFICSPHYEVFSGKANISPYGSRPDFIIASSPSIFTVGDFLFLLVRQRTTLVVMLDDITSIRRKTLALMVSEQKVITEVDHMTARYWPVEYEDSEDKPANLENFFSTYHACQVIRHSEQESKNWILRKLSVTPVDAMQVNPKHTL</sequence>
<evidence type="ECO:0000256" key="1">
    <source>
        <dbReference type="ARBA" id="ARBA00022912"/>
    </source>
</evidence>
<dbReference type="InterPro" id="IPR003961">
    <property type="entry name" value="FN3_dom"/>
</dbReference>
<evidence type="ECO:0000313" key="4">
    <source>
        <dbReference type="Proteomes" id="UP000274504"/>
    </source>
</evidence>
<protein>
    <submittedName>
        <fullName evidence="5">Fibronectin type-III domain-containing protein</fullName>
    </submittedName>
</protein>
<dbReference type="CDD" id="cd00063">
    <property type="entry name" value="FN3"/>
    <property type="match status" value="1"/>
</dbReference>
<feature type="domain" description="Fibronectin type-III" evidence="2">
    <location>
        <begin position="136"/>
        <end position="232"/>
    </location>
</feature>
<dbReference type="SUPFAM" id="SSF52799">
    <property type="entry name" value="(Phosphotyrosine protein) phosphatases II"/>
    <property type="match status" value="1"/>
</dbReference>
<dbReference type="EMBL" id="UYSG01011821">
    <property type="protein sequence ID" value="VDL63727.1"/>
    <property type="molecule type" value="Genomic_DNA"/>
</dbReference>
<dbReference type="InterPro" id="IPR029021">
    <property type="entry name" value="Prot-tyrosine_phosphatase-like"/>
</dbReference>
<name>A0A0R3SY10_HYMDI</name>
<accession>A0A0R3SY10</accession>
<dbReference type="WBParaSite" id="HDID_0001065501-mRNA-1">
    <property type="protein sequence ID" value="HDID_0001065501-mRNA-1"/>
    <property type="gene ID" value="HDID_0001065501"/>
</dbReference>
<feature type="domain" description="Fibronectin type-III" evidence="2">
    <location>
        <begin position="44"/>
        <end position="132"/>
    </location>
</feature>
<dbReference type="Proteomes" id="UP000274504">
    <property type="component" value="Unassembled WGS sequence"/>
</dbReference>
<reference evidence="5" key="1">
    <citation type="submission" date="2017-02" db="UniProtKB">
        <authorList>
            <consortium name="WormBaseParasite"/>
        </authorList>
    </citation>
    <scope>IDENTIFICATION</scope>
</reference>
<dbReference type="STRING" id="6216.A0A0R3SY10"/>
<dbReference type="InterPro" id="IPR036116">
    <property type="entry name" value="FN3_sf"/>
</dbReference>
<dbReference type="Gene3D" id="3.90.190.10">
    <property type="entry name" value="Protein tyrosine phosphatase superfamily"/>
    <property type="match status" value="1"/>
</dbReference>
<dbReference type="GO" id="GO:0004721">
    <property type="term" value="F:phosphoprotein phosphatase activity"/>
    <property type="evidence" value="ECO:0007669"/>
    <property type="project" value="UniProtKB-KW"/>
</dbReference>
<evidence type="ECO:0000313" key="3">
    <source>
        <dbReference type="EMBL" id="VDL63727.1"/>
    </source>
</evidence>
<proteinExistence type="predicted"/>
<dbReference type="AlphaFoldDB" id="A0A0R3SY10"/>
<dbReference type="SMART" id="SM00060">
    <property type="entry name" value="FN3"/>
    <property type="match status" value="2"/>
</dbReference>
<evidence type="ECO:0000313" key="5">
    <source>
        <dbReference type="WBParaSite" id="HDID_0001065501-mRNA-1"/>
    </source>
</evidence>
<evidence type="ECO:0000259" key="2">
    <source>
        <dbReference type="PROSITE" id="PS50853"/>
    </source>
</evidence>
<dbReference type="PROSITE" id="PS50853">
    <property type="entry name" value="FN3"/>
    <property type="match status" value="2"/>
</dbReference>
<keyword evidence="1" id="KW-0378">Hydrolase</keyword>
<dbReference type="InterPro" id="IPR013783">
    <property type="entry name" value="Ig-like_fold"/>
</dbReference>
<keyword evidence="1" id="KW-0904">Protein phosphatase</keyword>
<dbReference type="SUPFAM" id="SSF49265">
    <property type="entry name" value="Fibronectin type III"/>
    <property type="match status" value="1"/>
</dbReference>
<dbReference type="Pfam" id="PF00041">
    <property type="entry name" value="fn3"/>
    <property type="match status" value="1"/>
</dbReference>